<comment type="caution">
    <text evidence="2">The sequence shown here is derived from an EMBL/GenBank/DDBJ whole genome shotgun (WGS) entry which is preliminary data.</text>
</comment>
<keyword evidence="3" id="KW-1185">Reference proteome</keyword>
<feature type="compositionally biased region" description="Basic and acidic residues" evidence="1">
    <location>
        <begin position="41"/>
        <end position="62"/>
    </location>
</feature>
<name>A0ABW2KXD1_9PROT</name>
<evidence type="ECO:0000313" key="3">
    <source>
        <dbReference type="Proteomes" id="UP001596456"/>
    </source>
</evidence>
<sequence length="69" mass="7932">MVSVARRYGMSEQMEREFRRDLRDGLERVAGLISVHQDAGAGREQRLPEARTDAKPDHEPIRRTARSGR</sequence>
<dbReference type="Proteomes" id="UP001596456">
    <property type="component" value="Unassembled WGS sequence"/>
</dbReference>
<organism evidence="2 3">
    <name type="scientific">Rhodocista pekingensis</name>
    <dbReference type="NCBI Taxonomy" id="201185"/>
    <lineage>
        <taxon>Bacteria</taxon>
        <taxon>Pseudomonadati</taxon>
        <taxon>Pseudomonadota</taxon>
        <taxon>Alphaproteobacteria</taxon>
        <taxon>Rhodospirillales</taxon>
        <taxon>Azospirillaceae</taxon>
        <taxon>Rhodocista</taxon>
    </lineage>
</organism>
<dbReference type="EMBL" id="JBHTCM010000018">
    <property type="protein sequence ID" value="MFC7334726.1"/>
    <property type="molecule type" value="Genomic_DNA"/>
</dbReference>
<accession>A0ABW2KXD1</accession>
<evidence type="ECO:0000313" key="2">
    <source>
        <dbReference type="EMBL" id="MFC7334726.1"/>
    </source>
</evidence>
<dbReference type="RefSeq" id="WP_377360271.1">
    <property type="nucleotide sequence ID" value="NZ_JBHTCM010000018.1"/>
</dbReference>
<gene>
    <name evidence="2" type="ORF">ACFQPS_16275</name>
</gene>
<feature type="region of interest" description="Disordered" evidence="1">
    <location>
        <begin position="36"/>
        <end position="69"/>
    </location>
</feature>
<reference evidence="3" key="1">
    <citation type="journal article" date="2019" name="Int. J. Syst. Evol. Microbiol.">
        <title>The Global Catalogue of Microorganisms (GCM) 10K type strain sequencing project: providing services to taxonomists for standard genome sequencing and annotation.</title>
        <authorList>
            <consortium name="The Broad Institute Genomics Platform"/>
            <consortium name="The Broad Institute Genome Sequencing Center for Infectious Disease"/>
            <person name="Wu L."/>
            <person name="Ma J."/>
        </authorList>
    </citation>
    <scope>NUCLEOTIDE SEQUENCE [LARGE SCALE GENOMIC DNA]</scope>
    <source>
        <strain evidence="3">CGMCC 1.16275</strain>
    </source>
</reference>
<protein>
    <submittedName>
        <fullName evidence="2">Uncharacterized protein</fullName>
    </submittedName>
</protein>
<proteinExistence type="predicted"/>
<evidence type="ECO:0000256" key="1">
    <source>
        <dbReference type="SAM" id="MobiDB-lite"/>
    </source>
</evidence>